<proteinExistence type="predicted"/>
<dbReference type="Proteomes" id="UP000011586">
    <property type="component" value="Unassembled WGS sequence"/>
</dbReference>
<dbReference type="AlphaFoldDB" id="M0ELW5"/>
<keyword evidence="2" id="KW-1185">Reference proteome</keyword>
<feature type="non-terminal residue" evidence="1">
    <location>
        <position position="101"/>
    </location>
</feature>
<organism evidence="1 2">
    <name type="scientific">Halorubrum californiense DSM 19288</name>
    <dbReference type="NCBI Taxonomy" id="1227465"/>
    <lineage>
        <taxon>Archaea</taxon>
        <taxon>Methanobacteriati</taxon>
        <taxon>Methanobacteriota</taxon>
        <taxon>Stenosarchaea group</taxon>
        <taxon>Halobacteria</taxon>
        <taxon>Halobacteriales</taxon>
        <taxon>Haloferacaceae</taxon>
        <taxon>Halorubrum</taxon>
    </lineage>
</organism>
<name>M0ELW5_9EURY</name>
<dbReference type="EMBL" id="AOJK01000004">
    <property type="protein sequence ID" value="ELZ48781.1"/>
    <property type="molecule type" value="Genomic_DNA"/>
</dbReference>
<gene>
    <name evidence="1" type="ORF">C463_00430</name>
</gene>
<comment type="caution">
    <text evidence="1">The sequence shown here is derived from an EMBL/GenBank/DDBJ whole genome shotgun (WGS) entry which is preliminary data.</text>
</comment>
<evidence type="ECO:0000313" key="1">
    <source>
        <dbReference type="EMBL" id="ELZ48781.1"/>
    </source>
</evidence>
<sequence>MCDQRIEIRFRLLTHVPVYNIVKPLADREDIRTRWRGLSKHSSINKVVQYRPWLVLNVGIKRIQQLGSLDTFFLGIYPCSVERLCDGHLIINAVGIPLSFP</sequence>
<evidence type="ECO:0000313" key="2">
    <source>
        <dbReference type="Proteomes" id="UP000011586"/>
    </source>
</evidence>
<protein>
    <submittedName>
        <fullName evidence="1">Uncharacterized protein</fullName>
    </submittedName>
</protein>
<reference evidence="1 2" key="1">
    <citation type="journal article" date="2014" name="PLoS Genet.">
        <title>Phylogenetically driven sequencing of extremely halophilic archaea reveals strategies for static and dynamic osmo-response.</title>
        <authorList>
            <person name="Becker E.A."/>
            <person name="Seitzer P.M."/>
            <person name="Tritt A."/>
            <person name="Larsen D."/>
            <person name="Krusor M."/>
            <person name="Yao A.I."/>
            <person name="Wu D."/>
            <person name="Madern D."/>
            <person name="Eisen J.A."/>
            <person name="Darling A.E."/>
            <person name="Facciotti M.T."/>
        </authorList>
    </citation>
    <scope>NUCLEOTIDE SEQUENCE [LARGE SCALE GENOMIC DNA]</scope>
    <source>
        <strain evidence="1 2">DSM 19288</strain>
    </source>
</reference>
<accession>M0ELW5</accession>